<keyword evidence="3" id="KW-0547">Nucleotide-binding</keyword>
<dbReference type="CDD" id="cd03235">
    <property type="entry name" value="ABC_Metallic_Cations"/>
    <property type="match status" value="1"/>
</dbReference>
<dbReference type="Gene3D" id="3.40.50.300">
    <property type="entry name" value="P-loop containing nucleotide triphosphate hydrolases"/>
    <property type="match status" value="1"/>
</dbReference>
<comment type="similarity">
    <text evidence="1">Belongs to the ABC transporter superfamily.</text>
</comment>
<dbReference type="GO" id="GO:0005524">
    <property type="term" value="F:ATP binding"/>
    <property type="evidence" value="ECO:0007669"/>
    <property type="project" value="UniProtKB-KW"/>
</dbReference>
<evidence type="ECO:0000256" key="2">
    <source>
        <dbReference type="ARBA" id="ARBA00022448"/>
    </source>
</evidence>
<dbReference type="Proteomes" id="UP000885648">
    <property type="component" value="Unassembled WGS sequence"/>
</dbReference>
<dbReference type="GO" id="GO:0016887">
    <property type="term" value="F:ATP hydrolysis activity"/>
    <property type="evidence" value="ECO:0007669"/>
    <property type="project" value="InterPro"/>
</dbReference>
<name>A0A831LQY9_9EURY</name>
<dbReference type="PANTHER" id="PTHR42734:SF17">
    <property type="entry name" value="METAL TRANSPORT SYSTEM ATP-BINDING PROTEIN TM_0124-RELATED"/>
    <property type="match status" value="1"/>
</dbReference>
<evidence type="ECO:0000259" key="5">
    <source>
        <dbReference type="PROSITE" id="PS50893"/>
    </source>
</evidence>
<dbReference type="EMBL" id="DSBY01000170">
    <property type="protein sequence ID" value="HDS63297.1"/>
    <property type="molecule type" value="Genomic_DNA"/>
</dbReference>
<dbReference type="PANTHER" id="PTHR42734">
    <property type="entry name" value="METAL TRANSPORT SYSTEM ATP-BINDING PROTEIN TM_0124-RELATED"/>
    <property type="match status" value="1"/>
</dbReference>
<protein>
    <submittedName>
        <fullName evidence="6">Metal ABC transporter ATP-binding protein</fullName>
    </submittedName>
</protein>
<dbReference type="PROSITE" id="PS50893">
    <property type="entry name" value="ABC_TRANSPORTER_2"/>
    <property type="match status" value="1"/>
</dbReference>
<keyword evidence="4 6" id="KW-0067">ATP-binding</keyword>
<evidence type="ECO:0000256" key="4">
    <source>
        <dbReference type="ARBA" id="ARBA00022840"/>
    </source>
</evidence>
<dbReference type="InterPro" id="IPR027417">
    <property type="entry name" value="P-loop_NTPase"/>
</dbReference>
<reference evidence="6" key="1">
    <citation type="journal article" date="2020" name="mSystems">
        <title>Genome- and Community-Level Interaction Insights into Carbon Utilization and Element Cycling Functions of Hydrothermarchaeota in Hydrothermal Sediment.</title>
        <authorList>
            <person name="Zhou Z."/>
            <person name="Liu Y."/>
            <person name="Xu W."/>
            <person name="Pan J."/>
            <person name="Luo Z.H."/>
            <person name="Li M."/>
        </authorList>
    </citation>
    <scope>NUCLEOTIDE SEQUENCE</scope>
    <source>
        <strain evidence="6">SpSt-1183</strain>
    </source>
</reference>
<dbReference type="InterPro" id="IPR050153">
    <property type="entry name" value="Metal_Ion_Import_ABC"/>
</dbReference>
<gene>
    <name evidence="6" type="ORF">ENN52_04090</name>
</gene>
<organism evidence="6">
    <name type="scientific">Methanofollis liminatans</name>
    <dbReference type="NCBI Taxonomy" id="2201"/>
    <lineage>
        <taxon>Archaea</taxon>
        <taxon>Methanobacteriati</taxon>
        <taxon>Methanobacteriota</taxon>
        <taxon>Stenosarchaea group</taxon>
        <taxon>Methanomicrobia</taxon>
        <taxon>Methanomicrobiales</taxon>
        <taxon>Methanomicrobiaceae</taxon>
        <taxon>Methanofollis</taxon>
    </lineage>
</organism>
<proteinExistence type="inferred from homology"/>
<evidence type="ECO:0000313" key="6">
    <source>
        <dbReference type="EMBL" id="HDS63297.1"/>
    </source>
</evidence>
<dbReference type="Pfam" id="PF00005">
    <property type="entry name" value="ABC_tran"/>
    <property type="match status" value="1"/>
</dbReference>
<sequence length="258" mass="27899">MSGDPVIDVRGVSVTLGGRPVLEDVDFRVEKGDFYAVIGPNGGGKSTLLKVILGLIRPSAGTVRVLGGTPVERRHLLGYVPQYRTFDFSYPVTVGEMVLSGRLGHIRNFPRRYGQEDRDAADRAMATMGIGDLAGQEIGALSGGQQQRAIIARALVGDPEVLILDEPTVYVDAPTGEHFLDLLVGLRERMTVLLVTHDVGVLSSRVTKIACLNRRIFTHDTAEITGDMLKGAYGCPVDLIAHGLPHRVLGEHEGEERP</sequence>
<dbReference type="InterPro" id="IPR003439">
    <property type="entry name" value="ABC_transporter-like_ATP-bd"/>
</dbReference>
<feature type="domain" description="ABC transporter" evidence="5">
    <location>
        <begin position="7"/>
        <end position="239"/>
    </location>
</feature>
<dbReference type="InterPro" id="IPR017871">
    <property type="entry name" value="ABC_transporter-like_CS"/>
</dbReference>
<accession>A0A831LQY9</accession>
<dbReference type="PROSITE" id="PS00211">
    <property type="entry name" value="ABC_TRANSPORTER_1"/>
    <property type="match status" value="1"/>
</dbReference>
<dbReference type="AlphaFoldDB" id="A0A831LQY9"/>
<evidence type="ECO:0000256" key="3">
    <source>
        <dbReference type="ARBA" id="ARBA00022741"/>
    </source>
</evidence>
<evidence type="ECO:0000256" key="1">
    <source>
        <dbReference type="ARBA" id="ARBA00005417"/>
    </source>
</evidence>
<comment type="caution">
    <text evidence="6">The sequence shown here is derived from an EMBL/GenBank/DDBJ whole genome shotgun (WGS) entry which is preliminary data.</text>
</comment>
<dbReference type="InterPro" id="IPR003593">
    <property type="entry name" value="AAA+_ATPase"/>
</dbReference>
<keyword evidence="2" id="KW-0813">Transport</keyword>
<dbReference type="SUPFAM" id="SSF52540">
    <property type="entry name" value="P-loop containing nucleoside triphosphate hydrolases"/>
    <property type="match status" value="1"/>
</dbReference>
<dbReference type="SMART" id="SM00382">
    <property type="entry name" value="AAA"/>
    <property type="match status" value="1"/>
</dbReference>